<feature type="compositionally biased region" description="Low complexity" evidence="1">
    <location>
        <begin position="124"/>
        <end position="133"/>
    </location>
</feature>
<organism evidence="2">
    <name type="scientific">uncultured Frankineae bacterium</name>
    <dbReference type="NCBI Taxonomy" id="437475"/>
    <lineage>
        <taxon>Bacteria</taxon>
        <taxon>Bacillati</taxon>
        <taxon>Actinomycetota</taxon>
        <taxon>Actinomycetes</taxon>
        <taxon>Frankiales</taxon>
        <taxon>environmental samples</taxon>
    </lineage>
</organism>
<dbReference type="EMBL" id="CADCUB010000112">
    <property type="protein sequence ID" value="CAA9339274.1"/>
    <property type="molecule type" value="Genomic_DNA"/>
</dbReference>
<feature type="compositionally biased region" description="Basic and acidic residues" evidence="1">
    <location>
        <begin position="43"/>
        <end position="67"/>
    </location>
</feature>
<feature type="region of interest" description="Disordered" evidence="1">
    <location>
        <begin position="1"/>
        <end position="68"/>
    </location>
</feature>
<sequence>DDDPGPDDREPRLLQVRLGRLRRRRRDRAARHQPRRRPQHLGAQERARVDAEDAPARAQPVREEAHADVGLGPVGHRLRQHQVLRALHGEAGHQLGGPARGHQEHLRQARHPRGGEAAPRRRCGGAVRVGGRLPPDPRGPGGEGRHLRRHRHRAARARGAVPRVLRLGHPGRRQQVRRPQHRGLVRRVVHLRPQGRQGRHPAAGLLPHQHREHGPVRAHADHRRRGLLGALRRGLHRPDLQLRQPALGRRRDHREEGRPRPLHDDPELVQQRLQPGHQAHRRARGRSH</sequence>
<feature type="compositionally biased region" description="Basic and acidic residues" evidence="1">
    <location>
        <begin position="1"/>
        <end position="12"/>
    </location>
</feature>
<accession>A0A6J4LQ39</accession>
<feature type="compositionally biased region" description="Basic and acidic residues" evidence="1">
    <location>
        <begin position="253"/>
        <end position="266"/>
    </location>
</feature>
<feature type="non-terminal residue" evidence="2">
    <location>
        <position position="288"/>
    </location>
</feature>
<evidence type="ECO:0000313" key="2">
    <source>
        <dbReference type="EMBL" id="CAA9339274.1"/>
    </source>
</evidence>
<protein>
    <submittedName>
        <fullName evidence="2">Iron-sulfur cluster assembly protein SufB</fullName>
    </submittedName>
</protein>
<reference evidence="2" key="1">
    <citation type="submission" date="2020-02" db="EMBL/GenBank/DDBJ databases">
        <authorList>
            <person name="Meier V. D."/>
        </authorList>
    </citation>
    <scope>NUCLEOTIDE SEQUENCE</scope>
    <source>
        <strain evidence="2">AVDCRST_MAG07</strain>
    </source>
</reference>
<gene>
    <name evidence="2" type="ORF">AVDCRST_MAG07-2255</name>
</gene>
<feature type="compositionally biased region" description="Basic residues" evidence="1">
    <location>
        <begin position="278"/>
        <end position="288"/>
    </location>
</feature>
<dbReference type="AlphaFoldDB" id="A0A6J4LQ39"/>
<feature type="compositionally biased region" description="Basic residues" evidence="1">
    <location>
        <begin position="19"/>
        <end position="39"/>
    </location>
</feature>
<proteinExistence type="predicted"/>
<feature type="region of interest" description="Disordered" evidence="1">
    <location>
        <begin position="92"/>
        <end position="157"/>
    </location>
</feature>
<evidence type="ECO:0000256" key="1">
    <source>
        <dbReference type="SAM" id="MobiDB-lite"/>
    </source>
</evidence>
<feature type="compositionally biased region" description="Basic residues" evidence="1">
    <location>
        <begin position="146"/>
        <end position="156"/>
    </location>
</feature>
<feature type="non-terminal residue" evidence="2">
    <location>
        <position position="1"/>
    </location>
</feature>
<name>A0A6J4LQ39_9ACTN</name>
<feature type="region of interest" description="Disordered" evidence="1">
    <location>
        <begin position="193"/>
        <end position="288"/>
    </location>
</feature>